<dbReference type="Proteomes" id="UP000028006">
    <property type="component" value="Unassembled WGS sequence"/>
</dbReference>
<dbReference type="EMBL" id="JOKG01000001">
    <property type="protein sequence ID" value="KEQ16031.1"/>
    <property type="molecule type" value="Genomic_DNA"/>
</dbReference>
<dbReference type="PANTHER" id="PTHR34982:SF1">
    <property type="entry name" value="FLAGELLAR ASSEMBLY PROTEIN FLIH"/>
    <property type="match status" value="1"/>
</dbReference>
<keyword evidence="5" id="KW-1005">Bacterial flagellum biogenesis</keyword>
<accession>A0A081NC58</accession>
<comment type="similarity">
    <text evidence="2">Belongs to the FliH family.</text>
</comment>
<feature type="compositionally biased region" description="Basic and acidic residues" evidence="8">
    <location>
        <begin position="44"/>
        <end position="55"/>
    </location>
</feature>
<evidence type="ECO:0000256" key="6">
    <source>
        <dbReference type="ARBA" id="ARBA00022927"/>
    </source>
</evidence>
<comment type="caution">
    <text evidence="10">The sequence shown here is derived from an EMBL/GenBank/DDBJ whole genome shotgun (WGS) entry which is preliminary data.</text>
</comment>
<keyword evidence="6" id="KW-0653">Protein transport</keyword>
<keyword evidence="4" id="KW-0813">Transport</keyword>
<feature type="compositionally biased region" description="Polar residues" evidence="8">
    <location>
        <begin position="174"/>
        <end position="194"/>
    </location>
</feature>
<dbReference type="AlphaFoldDB" id="A0A081NC58"/>
<feature type="domain" description="Flagellar assembly protein FliH/Type III secretion system HrpE" evidence="9">
    <location>
        <begin position="288"/>
        <end position="406"/>
    </location>
</feature>
<dbReference type="PANTHER" id="PTHR34982">
    <property type="entry name" value="YOP PROTEINS TRANSLOCATION PROTEIN L"/>
    <property type="match status" value="1"/>
</dbReference>
<sequence>MNSNEQVRPFAFPGPGKGLKPSVNIERAEPELQVMAGRSRRRQKDSGWNDGDKGRLRQFVTKRQPEPDESGNVALRPAFAVAVEGEGAKENRKPMARLRRKGSEALSVSVENASESVPDGKESSEALSQNASGSDLQSASDDVESVEELRAPEAKEVPHQADVDEEPDVEATVETDSTGISASKNETPSDLAATNSDIDQSTEVAGKAAPSVPPSTAAAALQKAMDDMFQKGLEQGRQEALNDQAKVVHQQAFDQGVESGRQTGYEEGLQQGLSAAADELSHRFAGIEALIHEMEEHRRLLSRQQVMGAARLLERLVIEVVRTELRHSPEQIQAVVEEAVHLLDRTDHESIALRVHPDDAAWLQGFVQNSSEAFVVRPDPAITRGGCRIEGRLGHVDATLEERLTDCIEQLRTCLLEDPLEAPPVDISPVYDRIQPKKEVHSGAHSVAHSNAVTASSGRLSPEPELPSAELSAVAQRPAVPASDSFFGSEASGQSGLGAWGDLGQ</sequence>
<feature type="compositionally biased region" description="Basic and acidic residues" evidence="8">
    <location>
        <begin position="147"/>
        <end position="162"/>
    </location>
</feature>
<evidence type="ECO:0000313" key="10">
    <source>
        <dbReference type="EMBL" id="KEQ16031.1"/>
    </source>
</evidence>
<proteinExistence type="inferred from homology"/>
<dbReference type="SUPFAM" id="SSF160527">
    <property type="entry name" value="V-type ATPase subunit E-like"/>
    <property type="match status" value="1"/>
</dbReference>
<dbReference type="eggNOG" id="COG1317">
    <property type="taxonomic scope" value="Bacteria"/>
</dbReference>
<dbReference type="Pfam" id="PF02108">
    <property type="entry name" value="FliH"/>
    <property type="match status" value="1"/>
</dbReference>
<name>A0A081NC58_9GAMM</name>
<dbReference type="GO" id="GO:0015031">
    <property type="term" value="P:protein transport"/>
    <property type="evidence" value="ECO:0007669"/>
    <property type="project" value="UniProtKB-KW"/>
</dbReference>
<dbReference type="InterPro" id="IPR018035">
    <property type="entry name" value="Flagellar_FliH/T3SS_HrpE"/>
</dbReference>
<dbReference type="RefSeq" id="WP_034873286.1">
    <property type="nucleotide sequence ID" value="NZ_JOKG01000001.1"/>
</dbReference>
<evidence type="ECO:0000256" key="5">
    <source>
        <dbReference type="ARBA" id="ARBA00022795"/>
    </source>
</evidence>
<evidence type="ECO:0000256" key="2">
    <source>
        <dbReference type="ARBA" id="ARBA00006602"/>
    </source>
</evidence>
<feature type="compositionally biased region" description="Polar residues" evidence="8">
    <location>
        <begin position="125"/>
        <end position="140"/>
    </location>
</feature>
<feature type="region of interest" description="Disordered" evidence="8">
    <location>
        <begin position="438"/>
        <end position="505"/>
    </location>
</feature>
<dbReference type="GO" id="GO:0005829">
    <property type="term" value="C:cytosol"/>
    <property type="evidence" value="ECO:0007669"/>
    <property type="project" value="TreeGrafter"/>
</dbReference>
<protein>
    <recommendedName>
        <fullName evidence="3">Flagellar assembly protein FliH</fullName>
    </recommendedName>
</protein>
<feature type="compositionally biased region" description="Gly residues" evidence="8">
    <location>
        <begin position="495"/>
        <end position="505"/>
    </location>
</feature>
<reference evidence="10 11" key="1">
    <citation type="submission" date="2014-06" db="EMBL/GenBank/DDBJ databases">
        <title>Whole Genome Sequences of Three Symbiotic Endozoicomonas Bacteria.</title>
        <authorList>
            <person name="Neave M.J."/>
            <person name="Apprill A."/>
            <person name="Voolstra C.R."/>
        </authorList>
    </citation>
    <scope>NUCLEOTIDE SEQUENCE [LARGE SCALE GENOMIC DNA]</scope>
    <source>
        <strain evidence="10 11">LMG 24815</strain>
    </source>
</reference>
<keyword evidence="11" id="KW-1185">Reference proteome</keyword>
<feature type="compositionally biased region" description="Polar residues" evidence="8">
    <location>
        <begin position="448"/>
        <end position="459"/>
    </location>
</feature>
<gene>
    <name evidence="10" type="ORF">GZ77_06080</name>
</gene>
<dbReference type="InterPro" id="IPR051472">
    <property type="entry name" value="T3SS_Stator/FliH"/>
</dbReference>
<feature type="region of interest" description="Disordered" evidence="8">
    <location>
        <begin position="1"/>
        <end position="194"/>
    </location>
</feature>
<keyword evidence="7" id="KW-1006">Bacterial flagellum protein export</keyword>
<evidence type="ECO:0000313" key="11">
    <source>
        <dbReference type="Proteomes" id="UP000028006"/>
    </source>
</evidence>
<comment type="function">
    <text evidence="1">Needed for flagellar regrowth and assembly.</text>
</comment>
<evidence type="ECO:0000256" key="1">
    <source>
        <dbReference type="ARBA" id="ARBA00003041"/>
    </source>
</evidence>
<organism evidence="10 11">
    <name type="scientific">Endozoicomonas montiporae</name>
    <dbReference type="NCBI Taxonomy" id="1027273"/>
    <lineage>
        <taxon>Bacteria</taxon>
        <taxon>Pseudomonadati</taxon>
        <taxon>Pseudomonadota</taxon>
        <taxon>Gammaproteobacteria</taxon>
        <taxon>Oceanospirillales</taxon>
        <taxon>Endozoicomonadaceae</taxon>
        <taxon>Endozoicomonas</taxon>
    </lineage>
</organism>
<feature type="compositionally biased region" description="Acidic residues" evidence="8">
    <location>
        <begin position="163"/>
        <end position="173"/>
    </location>
</feature>
<evidence type="ECO:0000256" key="3">
    <source>
        <dbReference type="ARBA" id="ARBA00016507"/>
    </source>
</evidence>
<evidence type="ECO:0000256" key="4">
    <source>
        <dbReference type="ARBA" id="ARBA00022448"/>
    </source>
</evidence>
<evidence type="ECO:0000256" key="7">
    <source>
        <dbReference type="ARBA" id="ARBA00023225"/>
    </source>
</evidence>
<evidence type="ECO:0000259" key="9">
    <source>
        <dbReference type="Pfam" id="PF02108"/>
    </source>
</evidence>
<dbReference type="GO" id="GO:0044781">
    <property type="term" value="P:bacterial-type flagellum organization"/>
    <property type="evidence" value="ECO:0007669"/>
    <property type="project" value="UniProtKB-KW"/>
</dbReference>
<evidence type="ECO:0000256" key="8">
    <source>
        <dbReference type="SAM" id="MobiDB-lite"/>
    </source>
</evidence>